<keyword evidence="1" id="KW-0175">Coiled coil</keyword>
<feature type="compositionally biased region" description="Polar residues" evidence="2">
    <location>
        <begin position="1"/>
        <end position="14"/>
    </location>
</feature>
<keyword evidence="5" id="KW-1185">Reference proteome</keyword>
<dbReference type="Proteomes" id="UP001642409">
    <property type="component" value="Unassembled WGS sequence"/>
</dbReference>
<evidence type="ECO:0000313" key="5">
    <source>
        <dbReference type="Proteomes" id="UP001642409"/>
    </source>
</evidence>
<proteinExistence type="predicted"/>
<feature type="coiled-coil region" evidence="1">
    <location>
        <begin position="188"/>
        <end position="272"/>
    </location>
</feature>
<accession>A0AA86TIN3</accession>
<gene>
    <name evidence="3" type="ORF">HINF_LOCUS6315</name>
    <name evidence="4" type="ORF">HINF_LOCUS76673</name>
</gene>
<reference evidence="3" key="1">
    <citation type="submission" date="2023-06" db="EMBL/GenBank/DDBJ databases">
        <authorList>
            <person name="Kurt Z."/>
        </authorList>
    </citation>
    <scope>NUCLEOTIDE SEQUENCE</scope>
</reference>
<evidence type="ECO:0000256" key="1">
    <source>
        <dbReference type="SAM" id="Coils"/>
    </source>
</evidence>
<sequence length="886" mass="104281">MRSTISEFSISQPENQDDDIDDMKKYRVQVKREIKRSKQEILASPPSLLSQIVAPSQHSSSNKSLTYNSMLNKSQFRTKSMFSKSKSPQISILEEPEPIVGPTAAQQYLEKVNKQLYYKAKAADEQMKPVQHQLTEQTNLSLSITEPSFVQEERFQNDRYLQKEFEFVDLLRQGAEKLSLQQERIHSVKTLKQHLDELEANYKQQEDKLDVIYKQHKDKNYELNEDNQNLKNTILIIKQKENELDNIFSSIMQQINQKKNKLELTLQTKKAIMNIALLTNCREAAAFQIQMEEDFKHIIKEYGLVTMSLQNKSEKDKGLTKDGHQQSIKQSQFATLKTPKMFNFSRISSCRSSVSTGSQSKERSKANSGFFNLNQINEEIKKNTLDPYFILRTEKVLNIAAAECVLDKQDSNRISIPTNYQKLTQLIQKTINELKTIPKENKNAFVNKLLSPYFQNRDDEEDVYEPPEYVIREQEQRNKTRQVLQRLRARGDIKGITCYTPGFNIEKINQNQCTNTEIINYYCKLIQKQQFNATEYKYQLESTLFFLEHTPVKYLITDTKIEAPKTEVDELLQKCLKLLIDSAPPPKVPFYNAKELVDEIDSLIQHQTMNETVYQRQQQVLDQKLLDQRENQRIKEEINDIQGQVESAKERLYNLKVKYYETPGFYEKMKPLTNNTQLELQEHAARIRLLQKMNRYRRENDIELQLIDNEYINNLAYDATQYKCIYDLQTRYMRDQVDLIRGAARKIVIRSNLLPLSDVYQTDCQRALKLAEEKLDNLQKKLQQFSLLQLNDGRRHVSKLYQESLQVDKEAERDLQDKTRLQKQLLQINRHESDKMKVLNKIPSKMVQKSSVYLQEKRKTQKQIVLESEMQKLATKKEQKDFYDEQ</sequence>
<comment type="caution">
    <text evidence="3">The sequence shown here is derived from an EMBL/GenBank/DDBJ whole genome shotgun (WGS) entry which is preliminary data.</text>
</comment>
<protein>
    <submittedName>
        <fullName evidence="4">Hypothetical_protein</fullName>
    </submittedName>
</protein>
<feature type="coiled-coil region" evidence="1">
    <location>
        <begin position="761"/>
        <end position="788"/>
    </location>
</feature>
<dbReference type="AlphaFoldDB" id="A0AA86TIN3"/>
<feature type="coiled-coil region" evidence="1">
    <location>
        <begin position="631"/>
        <end position="658"/>
    </location>
</feature>
<evidence type="ECO:0000256" key="2">
    <source>
        <dbReference type="SAM" id="MobiDB-lite"/>
    </source>
</evidence>
<dbReference type="EMBL" id="CAXDID020000721">
    <property type="protein sequence ID" value="CAL6111801.1"/>
    <property type="molecule type" value="Genomic_DNA"/>
</dbReference>
<evidence type="ECO:0000313" key="3">
    <source>
        <dbReference type="EMBL" id="CAI9918670.1"/>
    </source>
</evidence>
<name>A0AA86TIN3_9EUKA</name>
<feature type="region of interest" description="Disordered" evidence="2">
    <location>
        <begin position="1"/>
        <end position="23"/>
    </location>
</feature>
<organism evidence="3">
    <name type="scientific">Hexamita inflata</name>
    <dbReference type="NCBI Taxonomy" id="28002"/>
    <lineage>
        <taxon>Eukaryota</taxon>
        <taxon>Metamonada</taxon>
        <taxon>Diplomonadida</taxon>
        <taxon>Hexamitidae</taxon>
        <taxon>Hexamitinae</taxon>
        <taxon>Hexamita</taxon>
    </lineage>
</organism>
<dbReference type="EMBL" id="CATOUU010000164">
    <property type="protein sequence ID" value="CAI9918670.1"/>
    <property type="molecule type" value="Genomic_DNA"/>
</dbReference>
<evidence type="ECO:0000313" key="4">
    <source>
        <dbReference type="EMBL" id="CAL6111801.1"/>
    </source>
</evidence>
<reference evidence="4 5" key="2">
    <citation type="submission" date="2024-07" db="EMBL/GenBank/DDBJ databases">
        <authorList>
            <person name="Akdeniz Z."/>
        </authorList>
    </citation>
    <scope>NUCLEOTIDE SEQUENCE [LARGE SCALE GENOMIC DNA]</scope>
</reference>